<reference evidence="2 3" key="1">
    <citation type="submission" date="2024-02" db="EMBL/GenBank/DDBJ databases">
        <title>First draft genome assembly of two strains of Seiridium cardinale.</title>
        <authorList>
            <person name="Emiliani G."/>
            <person name="Scali E."/>
        </authorList>
    </citation>
    <scope>NUCLEOTIDE SEQUENCE [LARGE SCALE GENOMIC DNA]</scope>
    <source>
        <strain evidence="2 3">BM-138-000479</strain>
    </source>
</reference>
<keyword evidence="3" id="KW-1185">Reference proteome</keyword>
<evidence type="ECO:0000256" key="1">
    <source>
        <dbReference type="SAM" id="MobiDB-lite"/>
    </source>
</evidence>
<organism evidence="2 3">
    <name type="scientific">Seiridium cardinale</name>
    <dbReference type="NCBI Taxonomy" id="138064"/>
    <lineage>
        <taxon>Eukaryota</taxon>
        <taxon>Fungi</taxon>
        <taxon>Dikarya</taxon>
        <taxon>Ascomycota</taxon>
        <taxon>Pezizomycotina</taxon>
        <taxon>Sordariomycetes</taxon>
        <taxon>Xylariomycetidae</taxon>
        <taxon>Amphisphaeriales</taxon>
        <taxon>Sporocadaceae</taxon>
        <taxon>Seiridium</taxon>
    </lineage>
</organism>
<accession>A0ABR2XFC2</accession>
<protein>
    <recommendedName>
        <fullName evidence="4">Fungal N-terminal domain-containing protein</fullName>
    </recommendedName>
</protein>
<proteinExistence type="predicted"/>
<sequence>MDGVSAAASAIAIVQAAGMLLQVGKAFHETFISKDYDHRAEDAALRVASINEFIQKIELFQAVKVIASPPPTVISTPTSSTATAVALTPINTPDTSVGSSATLGLDGILVQCKEQLRRLQEKVLKMVVPKGAGKLKRFVGAVRMKMNEPEFAQIESTITVMLQQLTLFISLAQIQFSQESRITSQERHAELLHKHQDLEMRIQDTSQQGTDQQTTLLADLQRTMEDHHMKFDTQVSAFEKSKDLIMSSLEKLSISPRLDRSGSGLSGTTAATDSEPVDDEELIAPIAPGLIIVCPQYNFRENRLREPKVAGTLIDRVDDWLGPSCRNGSILSIQLTHDQDNVHDFCNRIVQELVISGESLICYNGLPGDGPPPAPGWHTMAHAIWWLSGQLRIPIPHQDGHMPSHGYVPNIEAIVERLEKQADTTTFVVLFLLTRSCPTKSDRKLYELLVDRLIQLSRSSKVRLLVFSDQPGDPALRTLPPNATAACSQDDEQVILDDWEPVILDG</sequence>
<name>A0ABR2XFC2_9PEZI</name>
<comment type="caution">
    <text evidence="2">The sequence shown here is derived from an EMBL/GenBank/DDBJ whole genome shotgun (WGS) entry which is preliminary data.</text>
</comment>
<evidence type="ECO:0008006" key="4">
    <source>
        <dbReference type="Google" id="ProtNLM"/>
    </source>
</evidence>
<gene>
    <name evidence="2" type="ORF">SCAR479_10876</name>
</gene>
<dbReference type="EMBL" id="JARVKM010000061">
    <property type="protein sequence ID" value="KAK9772503.1"/>
    <property type="molecule type" value="Genomic_DNA"/>
</dbReference>
<evidence type="ECO:0000313" key="3">
    <source>
        <dbReference type="Proteomes" id="UP001465668"/>
    </source>
</evidence>
<feature type="region of interest" description="Disordered" evidence="1">
    <location>
        <begin position="258"/>
        <end position="278"/>
    </location>
</feature>
<dbReference type="Proteomes" id="UP001465668">
    <property type="component" value="Unassembled WGS sequence"/>
</dbReference>
<evidence type="ECO:0000313" key="2">
    <source>
        <dbReference type="EMBL" id="KAK9772503.1"/>
    </source>
</evidence>